<feature type="region of interest" description="Disordered" evidence="1">
    <location>
        <begin position="50"/>
        <end position="84"/>
    </location>
</feature>
<evidence type="ECO:0000256" key="1">
    <source>
        <dbReference type="SAM" id="MobiDB-lite"/>
    </source>
</evidence>
<comment type="caution">
    <text evidence="2">The sequence shown here is derived from an EMBL/GenBank/DDBJ whole genome shotgun (WGS) entry which is preliminary data.</text>
</comment>
<accession>A0AAW2TL87</accession>
<dbReference type="EMBL" id="JACGWN010000014">
    <property type="protein sequence ID" value="KAL0405730.1"/>
    <property type="molecule type" value="Genomic_DNA"/>
</dbReference>
<reference evidence="2" key="2">
    <citation type="journal article" date="2024" name="Plant">
        <title>Genomic evolution and insights into agronomic trait innovations of Sesamum species.</title>
        <authorList>
            <person name="Miao H."/>
            <person name="Wang L."/>
            <person name="Qu L."/>
            <person name="Liu H."/>
            <person name="Sun Y."/>
            <person name="Le M."/>
            <person name="Wang Q."/>
            <person name="Wei S."/>
            <person name="Zheng Y."/>
            <person name="Lin W."/>
            <person name="Duan Y."/>
            <person name="Cao H."/>
            <person name="Xiong S."/>
            <person name="Wang X."/>
            <person name="Wei L."/>
            <person name="Li C."/>
            <person name="Ma Q."/>
            <person name="Ju M."/>
            <person name="Zhao R."/>
            <person name="Li G."/>
            <person name="Mu C."/>
            <person name="Tian Q."/>
            <person name="Mei H."/>
            <person name="Zhang T."/>
            <person name="Gao T."/>
            <person name="Zhang H."/>
        </authorList>
    </citation>
    <scope>NUCLEOTIDE SEQUENCE</scope>
    <source>
        <strain evidence="2">KEN1</strain>
    </source>
</reference>
<sequence length="152" mass="17814">MFRFYYPNEKSLWRYPIPFSSHDIPKTFCLTSSHDPDDAKVIMLLSVRPDPSTKSHFSHRPPTTREIGKRGRPRTRPTIETQVPEPFRQQSYANQIATNKLQRQIDFFWPIFQYTQGQTPQAAAIPATDQALERFLRFQPPKFLGEPDDYKA</sequence>
<gene>
    <name evidence="2" type="ORF">Slati_3886900</name>
</gene>
<reference evidence="2" key="1">
    <citation type="submission" date="2020-06" db="EMBL/GenBank/DDBJ databases">
        <authorList>
            <person name="Li T."/>
            <person name="Hu X."/>
            <person name="Zhang T."/>
            <person name="Song X."/>
            <person name="Zhang H."/>
            <person name="Dai N."/>
            <person name="Sheng W."/>
            <person name="Hou X."/>
            <person name="Wei L."/>
        </authorList>
    </citation>
    <scope>NUCLEOTIDE SEQUENCE</scope>
    <source>
        <strain evidence="2">KEN1</strain>
        <tissue evidence="2">Leaf</tissue>
    </source>
</reference>
<protein>
    <submittedName>
        <fullName evidence="2">Uncharacterized protein</fullName>
    </submittedName>
</protein>
<proteinExistence type="predicted"/>
<evidence type="ECO:0000313" key="2">
    <source>
        <dbReference type="EMBL" id="KAL0405730.1"/>
    </source>
</evidence>
<dbReference type="AlphaFoldDB" id="A0AAW2TL87"/>
<name>A0AAW2TL87_9LAMI</name>
<organism evidence="2">
    <name type="scientific">Sesamum latifolium</name>
    <dbReference type="NCBI Taxonomy" id="2727402"/>
    <lineage>
        <taxon>Eukaryota</taxon>
        <taxon>Viridiplantae</taxon>
        <taxon>Streptophyta</taxon>
        <taxon>Embryophyta</taxon>
        <taxon>Tracheophyta</taxon>
        <taxon>Spermatophyta</taxon>
        <taxon>Magnoliopsida</taxon>
        <taxon>eudicotyledons</taxon>
        <taxon>Gunneridae</taxon>
        <taxon>Pentapetalae</taxon>
        <taxon>asterids</taxon>
        <taxon>lamiids</taxon>
        <taxon>Lamiales</taxon>
        <taxon>Pedaliaceae</taxon>
        <taxon>Sesamum</taxon>
    </lineage>
</organism>